<reference evidence="2" key="1">
    <citation type="journal article" date="2001" name="Fungal Genet. Biol.">
        <title>Outcrossing and recombination in the lichenized fungus Letharia.</title>
        <authorList>
            <person name="Kroken S."/>
            <person name="Taylor J.W."/>
        </authorList>
    </citation>
    <scope>NUCLEOTIDE SEQUENCE</scope>
</reference>
<feature type="compositionally biased region" description="Low complexity" evidence="1">
    <location>
        <begin position="67"/>
        <end position="80"/>
    </location>
</feature>
<dbReference type="AlphaFoldDB" id="Q9P4B4"/>
<name>Q9P4B4_LETVU</name>
<organism evidence="2">
    <name type="scientific">Letharia vulpina</name>
    <name type="common">Wolf lichen</name>
    <name type="synonym">Lichen vulpinus</name>
    <dbReference type="NCBI Taxonomy" id="129387"/>
    <lineage>
        <taxon>Eukaryota</taxon>
        <taxon>Fungi</taxon>
        <taxon>Dikarya</taxon>
        <taxon>Ascomycota</taxon>
        <taxon>Pezizomycotina</taxon>
        <taxon>Lecanoromycetes</taxon>
        <taxon>OSLEUM clade</taxon>
        <taxon>Lecanoromycetidae</taxon>
        <taxon>Lecanorales</taxon>
        <taxon>Lecanorineae</taxon>
        <taxon>Parmeliaceae</taxon>
        <taxon>Letharia</taxon>
    </lineage>
</organism>
<evidence type="ECO:0000256" key="1">
    <source>
        <dbReference type="SAM" id="MobiDB-lite"/>
    </source>
</evidence>
<feature type="compositionally biased region" description="Basic and acidic residues" evidence="1">
    <location>
        <begin position="157"/>
        <end position="170"/>
    </location>
</feature>
<protein>
    <submittedName>
        <fullName evidence="2">Uncharacterized protein</fullName>
    </submittedName>
</protein>
<evidence type="ECO:0000313" key="2">
    <source>
        <dbReference type="EMBL" id="AAF87286.1"/>
    </source>
</evidence>
<feature type="region of interest" description="Disordered" evidence="1">
    <location>
        <begin position="149"/>
        <end position="170"/>
    </location>
</feature>
<feature type="region of interest" description="Disordered" evidence="1">
    <location>
        <begin position="67"/>
        <end position="98"/>
    </location>
</feature>
<accession>Q9P4B4</accession>
<proteinExistence type="predicted"/>
<feature type="non-terminal residue" evidence="2">
    <location>
        <position position="1"/>
    </location>
</feature>
<dbReference type="EMBL" id="AF228459">
    <property type="protein sequence ID" value="AAF87286.1"/>
    <property type="molecule type" value="Genomic_DNA"/>
</dbReference>
<feature type="non-terminal residue" evidence="2">
    <location>
        <position position="170"/>
    </location>
</feature>
<sequence length="170" mass="18187">GWRACGVENVREEVVKSIGKGERNSEALPDLPPRSSRSSTGDFFCCRFRLAGLRASTLRTVPGSLASSASSSSLSTASPLPATPSPRPPLAAMSSSAFTTPSLHSPSLRCESDFTSPSPNGYALFLPVYFAIHMSTSIACEQNPSFSVLHPSLSPRPKTEFPARPEKRPY</sequence>